<gene>
    <name evidence="1" type="ORF">LL038_01095</name>
</gene>
<dbReference type="AlphaFoldDB" id="A0AA47I5X9"/>
<accession>A0AA47I5X9</accession>
<dbReference type="RefSeq" id="WP_216119646.1">
    <property type="nucleotide sequence ID" value="NZ_CP086239.1"/>
</dbReference>
<reference evidence="1" key="1">
    <citation type="submission" date="2021-11" db="EMBL/GenBank/DDBJ databases">
        <title>Clostridia strains as spoilage organisms.</title>
        <authorList>
            <person name="Wambui J."/>
            <person name="Stevens M.J.A."/>
            <person name="Stephan R."/>
        </authorList>
    </citation>
    <scope>NUCLEOTIDE SEQUENCE</scope>
    <source>
        <strain evidence="1">CF009</strain>
    </source>
</reference>
<organism evidence="1 2">
    <name type="scientific">Clostridium estertheticum</name>
    <dbReference type="NCBI Taxonomy" id="238834"/>
    <lineage>
        <taxon>Bacteria</taxon>
        <taxon>Bacillati</taxon>
        <taxon>Bacillota</taxon>
        <taxon>Clostridia</taxon>
        <taxon>Eubacteriales</taxon>
        <taxon>Clostridiaceae</taxon>
        <taxon>Clostridium</taxon>
    </lineage>
</organism>
<evidence type="ECO:0000313" key="1">
    <source>
        <dbReference type="EMBL" id="WAG60877.1"/>
    </source>
</evidence>
<dbReference type="EMBL" id="CP086239">
    <property type="protein sequence ID" value="WAG60877.1"/>
    <property type="molecule type" value="Genomic_DNA"/>
</dbReference>
<proteinExistence type="predicted"/>
<evidence type="ECO:0000313" key="2">
    <source>
        <dbReference type="Proteomes" id="UP001164733"/>
    </source>
</evidence>
<sequence>MPIKETVKIMLAKSDVTLTEIIKRLNYKYSRNDTIQNLSKKINKGTLRYEEAEEIAEVLDYKIEWTKKR</sequence>
<name>A0AA47I5X9_9CLOT</name>
<dbReference type="Proteomes" id="UP001164733">
    <property type="component" value="Chromosome"/>
</dbReference>
<protein>
    <submittedName>
        <fullName evidence="1">LLM class flavin-dependent oxidoreductase</fullName>
    </submittedName>
</protein>